<accession>A0A081BU20</accession>
<evidence type="ECO:0000313" key="1">
    <source>
        <dbReference type="EMBL" id="GAK55825.1"/>
    </source>
</evidence>
<dbReference type="AlphaFoldDB" id="A0A081BU20"/>
<sequence>MMTEKEELKKDLSELDRVRCELIMANYRYEEALEKFDKKYGDGLGQKAIRILRNRFLLKKLILPPEALEDVTAELYDSLKDKSF</sequence>
<dbReference type="Proteomes" id="UP000030661">
    <property type="component" value="Unassembled WGS sequence"/>
</dbReference>
<protein>
    <submittedName>
        <fullName evidence="1">Uncharacterized protein</fullName>
    </submittedName>
</protein>
<reference evidence="1" key="1">
    <citation type="journal article" date="2015" name="PeerJ">
        <title>First genomic representation of candidate bacterial phylum KSB3 points to enhanced environmental sensing as a trigger of wastewater bulking.</title>
        <authorList>
            <person name="Sekiguchi Y."/>
            <person name="Ohashi A."/>
            <person name="Parks D.H."/>
            <person name="Yamauchi T."/>
            <person name="Tyson G.W."/>
            <person name="Hugenholtz P."/>
        </authorList>
    </citation>
    <scope>NUCLEOTIDE SEQUENCE [LARGE SCALE GENOMIC DNA]</scope>
</reference>
<organism evidence="1">
    <name type="scientific">Vecturithrix granuli</name>
    <dbReference type="NCBI Taxonomy" id="1499967"/>
    <lineage>
        <taxon>Bacteria</taxon>
        <taxon>Candidatus Moduliflexota</taxon>
        <taxon>Candidatus Vecturitrichia</taxon>
        <taxon>Candidatus Vecturitrichales</taxon>
        <taxon>Candidatus Vecturitrichaceae</taxon>
        <taxon>Candidatus Vecturithrix</taxon>
    </lineage>
</organism>
<proteinExistence type="predicted"/>
<name>A0A081BU20_VECG1</name>
<dbReference type="EMBL" id="DF820464">
    <property type="protein sequence ID" value="GAK55825.1"/>
    <property type="molecule type" value="Genomic_DNA"/>
</dbReference>
<evidence type="ECO:0000313" key="2">
    <source>
        <dbReference type="Proteomes" id="UP000030661"/>
    </source>
</evidence>
<gene>
    <name evidence="1" type="ORF">U27_02784</name>
</gene>
<dbReference type="HOGENOM" id="CLU_2520849_0_0_0"/>
<keyword evidence="2" id="KW-1185">Reference proteome</keyword>
<dbReference type="STRING" id="1499967.U27_02784"/>